<comment type="similarity">
    <text evidence="1">Belongs to the short-chain dehydrogenases/reductases (SDR) family.</text>
</comment>
<keyword evidence="6" id="KW-1185">Reference proteome</keyword>
<dbReference type="PRINTS" id="PR00080">
    <property type="entry name" value="SDRFAMILY"/>
</dbReference>
<dbReference type="EC" id="1.1.1.-" evidence="5"/>
<dbReference type="Pfam" id="PF13561">
    <property type="entry name" value="adh_short_C2"/>
    <property type="match status" value="1"/>
</dbReference>
<dbReference type="InterPro" id="IPR020904">
    <property type="entry name" value="Sc_DH/Rdtase_CS"/>
</dbReference>
<organism evidence="5 6">
    <name type="scientific">Georgenia alba</name>
    <dbReference type="NCBI Taxonomy" id="2233858"/>
    <lineage>
        <taxon>Bacteria</taxon>
        <taxon>Bacillati</taxon>
        <taxon>Actinomycetota</taxon>
        <taxon>Actinomycetes</taxon>
        <taxon>Micrococcales</taxon>
        <taxon>Bogoriellaceae</taxon>
        <taxon>Georgenia</taxon>
    </lineage>
</organism>
<proteinExistence type="inferred from homology"/>
<feature type="domain" description="Ketoreductase" evidence="4">
    <location>
        <begin position="56"/>
        <end position="234"/>
    </location>
</feature>
<evidence type="ECO:0000256" key="1">
    <source>
        <dbReference type="ARBA" id="ARBA00006484"/>
    </source>
</evidence>
<dbReference type="InterPro" id="IPR036291">
    <property type="entry name" value="NAD(P)-bd_dom_sf"/>
</dbReference>
<dbReference type="PANTHER" id="PTHR24321:SF8">
    <property type="entry name" value="ESTRADIOL 17-BETA-DEHYDROGENASE 8-RELATED"/>
    <property type="match status" value="1"/>
</dbReference>
<evidence type="ECO:0000259" key="4">
    <source>
        <dbReference type="SMART" id="SM00822"/>
    </source>
</evidence>
<dbReference type="PRINTS" id="PR00081">
    <property type="entry name" value="GDHRDH"/>
</dbReference>
<dbReference type="PANTHER" id="PTHR24321">
    <property type="entry name" value="DEHYDROGENASES, SHORT CHAIN"/>
    <property type="match status" value="1"/>
</dbReference>
<evidence type="ECO:0000256" key="3">
    <source>
        <dbReference type="ARBA" id="ARBA00023027"/>
    </source>
</evidence>
<dbReference type="GO" id="GO:0016491">
    <property type="term" value="F:oxidoreductase activity"/>
    <property type="evidence" value="ECO:0007669"/>
    <property type="project" value="UniProtKB-KW"/>
</dbReference>
<dbReference type="Proteomes" id="UP001596455">
    <property type="component" value="Unassembled WGS sequence"/>
</dbReference>
<name>A0ABW2QC27_9MICO</name>
<evidence type="ECO:0000256" key="2">
    <source>
        <dbReference type="ARBA" id="ARBA00023002"/>
    </source>
</evidence>
<keyword evidence="2 5" id="KW-0560">Oxidoreductase</keyword>
<dbReference type="EMBL" id="JBHTCQ010000004">
    <property type="protein sequence ID" value="MFC7406836.1"/>
    <property type="molecule type" value="Genomic_DNA"/>
</dbReference>
<dbReference type="SMART" id="SM00822">
    <property type="entry name" value="PKS_KR"/>
    <property type="match status" value="1"/>
</dbReference>
<gene>
    <name evidence="5" type="ORF">ACFQQL_17080</name>
</gene>
<accession>A0ABW2QC27</accession>
<dbReference type="PROSITE" id="PS00061">
    <property type="entry name" value="ADH_SHORT"/>
    <property type="match status" value="1"/>
</dbReference>
<reference evidence="6" key="1">
    <citation type="journal article" date="2019" name="Int. J. Syst. Evol. Microbiol.">
        <title>The Global Catalogue of Microorganisms (GCM) 10K type strain sequencing project: providing services to taxonomists for standard genome sequencing and annotation.</title>
        <authorList>
            <consortium name="The Broad Institute Genomics Platform"/>
            <consortium name="The Broad Institute Genome Sequencing Center for Infectious Disease"/>
            <person name="Wu L."/>
            <person name="Ma J."/>
        </authorList>
    </citation>
    <scope>NUCLEOTIDE SEQUENCE [LARGE SCALE GENOMIC DNA]</scope>
    <source>
        <strain evidence="6">JCM 1490</strain>
    </source>
</reference>
<dbReference type="InterPro" id="IPR002347">
    <property type="entry name" value="SDR_fam"/>
</dbReference>
<evidence type="ECO:0000313" key="5">
    <source>
        <dbReference type="EMBL" id="MFC7406836.1"/>
    </source>
</evidence>
<dbReference type="Gene3D" id="3.40.50.720">
    <property type="entry name" value="NAD(P)-binding Rossmann-like Domain"/>
    <property type="match status" value="1"/>
</dbReference>
<protein>
    <submittedName>
        <fullName evidence="5">SDR family NAD(P)-dependent oxidoreductase</fullName>
        <ecNumber evidence="5">1.1.1.-</ecNumber>
    </submittedName>
</protein>
<sequence>MVTTQLTQSLRTSCTQTDASARSCNGSRTSCCRGTSRQLRARLQVLRIGGDLMTARVAVVTGGARGIGREIACRLLSDGHRVAILDVLESATKTAGELSDRGRCLGLRVDVSDEGAVADAFTAVSGALGPIGVVVNNAALTAVHRPWESVTGDQWDRTMAVNVRAAFLCARAGIEQMRPQRWGRVVNLSSVTFLSGQRHLIDYVSSKGAIVGLTRSLAREVGADMITVNAVSPGSIRTEIDVENFPDQAAVAAQQAAVQAIPRRGTPADIAGVVSFLCSEDASFMTGQLLNVDGGWLMH</sequence>
<comment type="caution">
    <text evidence="5">The sequence shown here is derived from an EMBL/GenBank/DDBJ whole genome shotgun (WGS) entry which is preliminary data.</text>
</comment>
<dbReference type="CDD" id="cd05233">
    <property type="entry name" value="SDR_c"/>
    <property type="match status" value="1"/>
</dbReference>
<dbReference type="InterPro" id="IPR057326">
    <property type="entry name" value="KR_dom"/>
</dbReference>
<keyword evidence="3" id="KW-0520">NAD</keyword>
<dbReference type="SUPFAM" id="SSF51735">
    <property type="entry name" value="NAD(P)-binding Rossmann-fold domains"/>
    <property type="match status" value="1"/>
</dbReference>
<evidence type="ECO:0000313" key="6">
    <source>
        <dbReference type="Proteomes" id="UP001596455"/>
    </source>
</evidence>